<dbReference type="PANTHER" id="PTHR10438:SF242">
    <property type="entry name" value="THIOREDOXIN-LIKE PROTEIN CXXS1"/>
    <property type="match status" value="1"/>
</dbReference>
<dbReference type="InterPro" id="IPR050620">
    <property type="entry name" value="Thioredoxin_H-type-like"/>
</dbReference>
<dbReference type="Pfam" id="PF00085">
    <property type="entry name" value="Thioredoxin"/>
    <property type="match status" value="1"/>
</dbReference>
<feature type="domain" description="Thioredoxin" evidence="1">
    <location>
        <begin position="14"/>
        <end position="118"/>
    </location>
</feature>
<keyword evidence="3" id="KW-1185">Reference proteome</keyword>
<dbReference type="InterPro" id="IPR013766">
    <property type="entry name" value="Thioredoxin_domain"/>
</dbReference>
<gene>
    <name evidence="2" type="primary">CXXS1</name>
    <name evidence="2" type="ORF">QJS10_CPA09g01331</name>
</gene>
<evidence type="ECO:0000313" key="2">
    <source>
        <dbReference type="EMBL" id="KAK1307568.1"/>
    </source>
</evidence>
<sequence length="157" mass="17665">MKGQEQLHKSRVIKVESQESWDFLLAQASDQGCPVFIHFTASWCVPSIAMNSFIEELATTHEDIFFLLVDVDDIKAAATKMEVKAMPTFVLMKGGDVMEKLVGANPDAIKRWIDGFCADPPFPQQPCPPLIFVYISQSICVSTELYLVIESFILWTM</sequence>
<protein>
    <submittedName>
        <fullName evidence="2">Thioredoxin-like protein CXXS1</fullName>
    </submittedName>
</protein>
<dbReference type="SUPFAM" id="SSF52833">
    <property type="entry name" value="Thioredoxin-like"/>
    <property type="match status" value="1"/>
</dbReference>
<dbReference type="InterPro" id="IPR036249">
    <property type="entry name" value="Thioredoxin-like_sf"/>
</dbReference>
<proteinExistence type="predicted"/>
<name>A0AAV9E5J6_ACOCL</name>
<dbReference type="Proteomes" id="UP001180020">
    <property type="component" value="Unassembled WGS sequence"/>
</dbReference>
<dbReference type="PROSITE" id="PS51352">
    <property type="entry name" value="THIOREDOXIN_2"/>
    <property type="match status" value="1"/>
</dbReference>
<comment type="caution">
    <text evidence="2">The sequence shown here is derived from an EMBL/GenBank/DDBJ whole genome shotgun (WGS) entry which is preliminary data.</text>
</comment>
<dbReference type="PANTHER" id="PTHR10438">
    <property type="entry name" value="THIOREDOXIN"/>
    <property type="match status" value="1"/>
</dbReference>
<organism evidence="2 3">
    <name type="scientific">Acorus calamus</name>
    <name type="common">Sweet flag</name>
    <dbReference type="NCBI Taxonomy" id="4465"/>
    <lineage>
        <taxon>Eukaryota</taxon>
        <taxon>Viridiplantae</taxon>
        <taxon>Streptophyta</taxon>
        <taxon>Embryophyta</taxon>
        <taxon>Tracheophyta</taxon>
        <taxon>Spermatophyta</taxon>
        <taxon>Magnoliopsida</taxon>
        <taxon>Liliopsida</taxon>
        <taxon>Acoraceae</taxon>
        <taxon>Acorus</taxon>
    </lineage>
</organism>
<dbReference type="AlphaFoldDB" id="A0AAV9E5J6"/>
<accession>A0AAV9E5J6</accession>
<reference evidence="2" key="1">
    <citation type="journal article" date="2023" name="Nat. Commun.">
        <title>Diploid and tetraploid genomes of Acorus and the evolution of monocots.</title>
        <authorList>
            <person name="Ma L."/>
            <person name="Liu K.W."/>
            <person name="Li Z."/>
            <person name="Hsiao Y.Y."/>
            <person name="Qi Y."/>
            <person name="Fu T."/>
            <person name="Tang G.D."/>
            <person name="Zhang D."/>
            <person name="Sun W.H."/>
            <person name="Liu D.K."/>
            <person name="Li Y."/>
            <person name="Chen G.Z."/>
            <person name="Liu X.D."/>
            <person name="Liao X.Y."/>
            <person name="Jiang Y.T."/>
            <person name="Yu X."/>
            <person name="Hao Y."/>
            <person name="Huang J."/>
            <person name="Zhao X.W."/>
            <person name="Ke S."/>
            <person name="Chen Y.Y."/>
            <person name="Wu W.L."/>
            <person name="Hsu J.L."/>
            <person name="Lin Y.F."/>
            <person name="Huang M.D."/>
            <person name="Li C.Y."/>
            <person name="Huang L."/>
            <person name="Wang Z.W."/>
            <person name="Zhao X."/>
            <person name="Zhong W.Y."/>
            <person name="Peng D.H."/>
            <person name="Ahmad S."/>
            <person name="Lan S."/>
            <person name="Zhang J.S."/>
            <person name="Tsai W.C."/>
            <person name="Van de Peer Y."/>
            <person name="Liu Z.J."/>
        </authorList>
    </citation>
    <scope>NUCLEOTIDE SEQUENCE</scope>
    <source>
        <strain evidence="2">CP</strain>
    </source>
</reference>
<dbReference type="Gene3D" id="3.40.30.10">
    <property type="entry name" value="Glutaredoxin"/>
    <property type="match status" value="1"/>
</dbReference>
<evidence type="ECO:0000259" key="1">
    <source>
        <dbReference type="PROSITE" id="PS51352"/>
    </source>
</evidence>
<evidence type="ECO:0000313" key="3">
    <source>
        <dbReference type="Proteomes" id="UP001180020"/>
    </source>
</evidence>
<reference evidence="2" key="2">
    <citation type="submission" date="2023-06" db="EMBL/GenBank/DDBJ databases">
        <authorList>
            <person name="Ma L."/>
            <person name="Liu K.-W."/>
            <person name="Li Z."/>
            <person name="Hsiao Y.-Y."/>
            <person name="Qi Y."/>
            <person name="Fu T."/>
            <person name="Tang G."/>
            <person name="Zhang D."/>
            <person name="Sun W.-H."/>
            <person name="Liu D.-K."/>
            <person name="Li Y."/>
            <person name="Chen G.-Z."/>
            <person name="Liu X.-D."/>
            <person name="Liao X.-Y."/>
            <person name="Jiang Y.-T."/>
            <person name="Yu X."/>
            <person name="Hao Y."/>
            <person name="Huang J."/>
            <person name="Zhao X.-W."/>
            <person name="Ke S."/>
            <person name="Chen Y.-Y."/>
            <person name="Wu W.-L."/>
            <person name="Hsu J.-L."/>
            <person name="Lin Y.-F."/>
            <person name="Huang M.-D."/>
            <person name="Li C.-Y."/>
            <person name="Huang L."/>
            <person name="Wang Z.-W."/>
            <person name="Zhao X."/>
            <person name="Zhong W.-Y."/>
            <person name="Peng D.-H."/>
            <person name="Ahmad S."/>
            <person name="Lan S."/>
            <person name="Zhang J.-S."/>
            <person name="Tsai W.-C."/>
            <person name="Van De Peer Y."/>
            <person name="Liu Z.-J."/>
        </authorList>
    </citation>
    <scope>NUCLEOTIDE SEQUENCE</scope>
    <source>
        <strain evidence="2">CP</strain>
        <tissue evidence="2">Leaves</tissue>
    </source>
</reference>
<dbReference type="CDD" id="cd02947">
    <property type="entry name" value="TRX_family"/>
    <property type="match status" value="1"/>
</dbReference>
<dbReference type="EMBL" id="JAUJYO010000009">
    <property type="protein sequence ID" value="KAK1307568.1"/>
    <property type="molecule type" value="Genomic_DNA"/>
</dbReference>